<dbReference type="SMART" id="SM00248">
    <property type="entry name" value="ANK"/>
    <property type="match status" value="7"/>
</dbReference>
<dbReference type="InterPro" id="IPR050745">
    <property type="entry name" value="Multifunctional_regulatory"/>
</dbReference>
<dbReference type="VEuPathDB" id="FungiDB:GGTG_06076"/>
<organism evidence="4">
    <name type="scientific">Gaeumannomyces tritici (strain R3-111a-1)</name>
    <name type="common">Wheat and barley take-all root rot fungus</name>
    <name type="synonym">Gaeumannomyces graminis var. tritici</name>
    <dbReference type="NCBI Taxonomy" id="644352"/>
    <lineage>
        <taxon>Eukaryota</taxon>
        <taxon>Fungi</taxon>
        <taxon>Dikarya</taxon>
        <taxon>Ascomycota</taxon>
        <taxon>Pezizomycotina</taxon>
        <taxon>Sordariomycetes</taxon>
        <taxon>Sordariomycetidae</taxon>
        <taxon>Magnaporthales</taxon>
        <taxon>Magnaporthaceae</taxon>
        <taxon>Gaeumannomyces</taxon>
    </lineage>
</organism>
<keyword evidence="2" id="KW-0040">ANK repeat</keyword>
<feature type="region of interest" description="Disordered" evidence="3">
    <location>
        <begin position="1194"/>
        <end position="1217"/>
    </location>
</feature>
<gene>
    <name evidence="4" type="ORF">GGTG_06076</name>
</gene>
<evidence type="ECO:0000256" key="2">
    <source>
        <dbReference type="ARBA" id="ARBA00023043"/>
    </source>
</evidence>
<dbReference type="AlphaFoldDB" id="J8UFL8"/>
<feature type="compositionally biased region" description="Low complexity" evidence="3">
    <location>
        <begin position="696"/>
        <end position="719"/>
    </location>
</feature>
<keyword evidence="1" id="KW-0677">Repeat</keyword>
<dbReference type="SUPFAM" id="SSF48403">
    <property type="entry name" value="Ankyrin repeat"/>
    <property type="match status" value="2"/>
</dbReference>
<dbReference type="GeneID" id="20346534"/>
<sequence length="1233" mass="132368">MPTMKPNWHTEKATQLLREHREEHADPDSPVVCKCQCSKFPKDGSFTYKEINYIMGRIVDENGSVELVKALLDLGGDVNHIRRSSSSLWKKVARRNQQPERSDVLQIATVRCGPTLVEALAAKADQENLDNALHYGLLRRDLDIVGVLLKHGADPAPLHEDFEKAMICSETDIIRLLVSGPKRPCVDCLSVSLTMAVQNSATEILRLLVAAGADPNYGLGAAMAMAVGANKIDYLRILISGPTRASEASLDIALGVAHQNLWDSDDATQRQMIDICLRAGARGERTERLFTSGLVNSVKKRQSRLLELILQNARPADPFHTLAVLEAIKGNQTVTLARLLRLSPSQGCMVTATAQAMKIKDSEVMYETVALLLSMGVRGRPVGDAFVQCVRLLSRGQASPGGPDPFHRELGKLLLGAGDADINQSQGEALRIAIVSNLRQVVCAVMDKRPALPTLEAALPAAMRVRDATYKMEVVQMLLLGGLEGPVVDKTLVDAVNAAPRNTPLVELLLTVASVDHNAGEALVGCIRNQDLDLLRLILAKRPGRQAVSSAARAAMDLGTVDRRTTIGELIGNFETEHLNFCLVQAIGMPKRDMTLVGMLLDGGARPELDGGVCIKLAAMTSDIILLRLLAAKTGANEKVYTDALAQLISTDHSWMSQSRVEIVELLLKHGASGHVVNRALLDVVQAMLPSRSPKMPASPRTPRSPMRPMSPMSSMSSMNPVHPTTPKKPLRSMSPMSSMSPVHPTSPRSPASIRSASSQSCNLPADSLLDLLLAHGADVNFEGGKPAQLVARSGDRHSLRKFLAQRGASQRTATAALYAAITAGHSEARLLELIDVLSDHKAAASPDFSAAPADGMMPPVFLCLAAYPRSTMVINRLISAGCSLDQTVAQIVYGPLSDSGRDTPPFGQEPVNALIWALLQPSHRISSAVITELAEQGGNVKFTTTRSRVTPLLLAANTGRPGLVDKFIRLGASASGQDAFGRSALFYASRIGNHESVVLLLKQKVPADDGSLHEAARNFQVDVMEKLIAAGHDPNFRSCQHHGHTALTEMASKGSVPEDLDAAEAAVDLLRRAGADPLLQVGGKTAVFWALENNGGSRRSSRASGGSQSVGGGGGGGCSGAEAITKVLLEGILYKTLGDERNVFRDAAVDGFFYYSPTMYLSKGRSNATPEVAQALLALLRTHAAVDRFYAGADADEQPPDAVGMPEEIREVERERRARRLRQQRAEEEAAA</sequence>
<feature type="region of interest" description="Disordered" evidence="3">
    <location>
        <begin position="691"/>
        <end position="760"/>
    </location>
</feature>
<reference evidence="4" key="2">
    <citation type="submission" date="2010-09" db="EMBL/GenBank/DDBJ databases">
        <title>Annotation of Gaeumannomyces graminis var. tritici R3-111a-1.</title>
        <authorList>
            <consortium name="The Broad Institute Genome Sequencing Platform"/>
            <person name="Ma L.-J."/>
            <person name="Dead R."/>
            <person name="Young S.K."/>
            <person name="Zeng Q."/>
            <person name="Gargeya S."/>
            <person name="Fitzgerald M."/>
            <person name="Haas B."/>
            <person name="Abouelleil A."/>
            <person name="Alvarado L."/>
            <person name="Arachchi H.M."/>
            <person name="Berlin A."/>
            <person name="Brown A."/>
            <person name="Chapman S.B."/>
            <person name="Chen Z."/>
            <person name="Dunbar C."/>
            <person name="Freedman E."/>
            <person name="Gearin G."/>
            <person name="Gellesch M."/>
            <person name="Goldberg J."/>
            <person name="Griggs A."/>
            <person name="Gujja S."/>
            <person name="Heiman D."/>
            <person name="Howarth C."/>
            <person name="Larson L."/>
            <person name="Lui A."/>
            <person name="MacDonald P.J.P."/>
            <person name="Mehta T."/>
            <person name="Montmayeur A."/>
            <person name="Murphy C."/>
            <person name="Neiman D."/>
            <person name="Pearson M."/>
            <person name="Priest M."/>
            <person name="Roberts A."/>
            <person name="Saif S."/>
            <person name="Shea T."/>
            <person name="Shenoy N."/>
            <person name="Sisk P."/>
            <person name="Stolte C."/>
            <person name="Sykes S."/>
            <person name="Yandava C."/>
            <person name="Wortman J."/>
            <person name="Nusbaum C."/>
            <person name="Birren B."/>
        </authorList>
    </citation>
    <scope>NUCLEOTIDE SEQUENCE</scope>
    <source>
        <strain evidence="4">R3-111a-1</strain>
    </source>
</reference>
<dbReference type="PANTHER" id="PTHR24189">
    <property type="entry name" value="MYOTROPHIN"/>
    <property type="match status" value="1"/>
</dbReference>
<dbReference type="OrthoDB" id="194358at2759"/>
<feature type="region of interest" description="Disordered" evidence="3">
    <location>
        <begin position="1096"/>
        <end position="1117"/>
    </location>
</feature>
<name>J8UFL8_GAET3</name>
<dbReference type="PANTHER" id="PTHR24189:SF50">
    <property type="entry name" value="ANKYRIN REPEAT AND SOCS BOX PROTEIN 2"/>
    <property type="match status" value="1"/>
</dbReference>
<accession>J8UFL8</accession>
<reference evidence="4" key="1">
    <citation type="submission" date="2010-07" db="EMBL/GenBank/DDBJ databases">
        <authorList>
            <consortium name="The Broad Institute Genome Sequencing Platform"/>
            <consortium name="Broad Institute Genome Sequencing Center for Infectious Disease"/>
            <person name="Ma L.-J."/>
            <person name="Dead R."/>
            <person name="Young S."/>
            <person name="Zeng Q."/>
            <person name="Koehrsen M."/>
            <person name="Alvarado L."/>
            <person name="Berlin A."/>
            <person name="Chapman S.B."/>
            <person name="Chen Z."/>
            <person name="Freedman E."/>
            <person name="Gellesch M."/>
            <person name="Goldberg J."/>
            <person name="Griggs A."/>
            <person name="Gujja S."/>
            <person name="Heilman E.R."/>
            <person name="Heiman D."/>
            <person name="Hepburn T."/>
            <person name="Howarth C."/>
            <person name="Jen D."/>
            <person name="Larson L."/>
            <person name="Mehta T."/>
            <person name="Neiman D."/>
            <person name="Pearson M."/>
            <person name="Roberts A."/>
            <person name="Saif S."/>
            <person name="Shea T."/>
            <person name="Shenoy N."/>
            <person name="Sisk P."/>
            <person name="Stolte C."/>
            <person name="Sykes S."/>
            <person name="Walk T."/>
            <person name="White J."/>
            <person name="Yandava C."/>
            <person name="Haas B."/>
            <person name="Nusbaum C."/>
            <person name="Birren B."/>
        </authorList>
    </citation>
    <scope>NUCLEOTIDE SEQUENCE</scope>
    <source>
        <strain evidence="4">R3-111a-1</strain>
    </source>
</reference>
<feature type="non-terminal residue" evidence="4">
    <location>
        <position position="1"/>
    </location>
</feature>
<evidence type="ECO:0000313" key="4">
    <source>
        <dbReference type="EMBL" id="EJT76154.1"/>
    </source>
</evidence>
<feature type="compositionally biased region" description="Basic and acidic residues" evidence="3">
    <location>
        <begin position="1208"/>
        <end position="1217"/>
    </location>
</feature>
<proteinExistence type="predicted"/>
<protein>
    <submittedName>
        <fullName evidence="4">Uncharacterized protein</fullName>
    </submittedName>
</protein>
<feature type="compositionally biased region" description="Low complexity" evidence="3">
    <location>
        <begin position="1096"/>
        <end position="1108"/>
    </location>
</feature>
<dbReference type="Gene3D" id="1.25.40.20">
    <property type="entry name" value="Ankyrin repeat-containing domain"/>
    <property type="match status" value="3"/>
</dbReference>
<dbReference type="InterPro" id="IPR002110">
    <property type="entry name" value="Ankyrin_rpt"/>
</dbReference>
<dbReference type="InterPro" id="IPR036770">
    <property type="entry name" value="Ankyrin_rpt-contain_sf"/>
</dbReference>
<feature type="compositionally biased region" description="Low complexity" evidence="3">
    <location>
        <begin position="732"/>
        <end position="760"/>
    </location>
</feature>
<dbReference type="RefSeq" id="XP_009222154.1">
    <property type="nucleotide sequence ID" value="XM_009223890.1"/>
</dbReference>
<dbReference type="EMBL" id="GL385397">
    <property type="protein sequence ID" value="EJT76154.1"/>
    <property type="molecule type" value="Genomic_DNA"/>
</dbReference>
<evidence type="ECO:0000256" key="3">
    <source>
        <dbReference type="SAM" id="MobiDB-lite"/>
    </source>
</evidence>
<evidence type="ECO:0000256" key="1">
    <source>
        <dbReference type="ARBA" id="ARBA00022737"/>
    </source>
</evidence>